<feature type="region of interest" description="Disordered" evidence="1">
    <location>
        <begin position="226"/>
        <end position="284"/>
    </location>
</feature>
<name>A0ABR7SDJ2_9ACTN</name>
<feature type="transmembrane region" description="Helical" evidence="2">
    <location>
        <begin position="396"/>
        <end position="421"/>
    </location>
</feature>
<dbReference type="Gene3D" id="2.60.120.200">
    <property type="match status" value="1"/>
</dbReference>
<dbReference type="RefSeq" id="WP_187813510.1">
    <property type="nucleotide sequence ID" value="NZ_JACTVJ010000005.1"/>
</dbReference>
<organism evidence="3 4">
    <name type="scientific">Streptomyces polyasparticus</name>
    <dbReference type="NCBI Taxonomy" id="2767826"/>
    <lineage>
        <taxon>Bacteria</taxon>
        <taxon>Bacillati</taxon>
        <taxon>Actinomycetota</taxon>
        <taxon>Actinomycetes</taxon>
        <taxon>Kitasatosporales</taxon>
        <taxon>Streptomycetaceae</taxon>
        <taxon>Streptomyces</taxon>
    </lineage>
</organism>
<evidence type="ECO:0000313" key="4">
    <source>
        <dbReference type="Proteomes" id="UP000642284"/>
    </source>
</evidence>
<feature type="transmembrane region" description="Helical" evidence="2">
    <location>
        <begin position="428"/>
        <end position="449"/>
    </location>
</feature>
<accession>A0ABR7SDJ2</accession>
<protein>
    <submittedName>
        <fullName evidence="3">ABC transporter permease subunit</fullName>
    </submittedName>
</protein>
<feature type="transmembrane region" description="Helical" evidence="2">
    <location>
        <begin position="346"/>
        <end position="376"/>
    </location>
</feature>
<proteinExistence type="predicted"/>
<sequence length="516" mass="53924">MTDTQTPPVTPYRSTAVPAGRDGFVQLLRAEWTKLRTVRRWGLTLLGAVLVTVLVSVFAATSSKVQFAGGGDRGPEPTGPGGVRIVDSFRYAHQALPGDGTITVRLAEFRTGEGSTPEWGKAGVLIKKDAAPGASYAALMLTPGHGVRLQNDFVHDRAGSNSPAGEPRWLRLTRDGTTLTGYESADGKEWSEVGAVTVPGLTGTVQVGLFVASPMVDTMDRQFGSVSVSSEPSRSTAVFDDVTVDGGSGDWRHTDVGEQPGGDGQSSGPVGGEGESSESGGRFTLTGSGDIAPAQYNTDLAAMSLSGTQLGLVLIAALGVLFITAEYRRGMIRTTFAASPRRGRVLVAKAVVIGVTAFAAGLVASVASFLIAQPILKANGHKPPRFPELQLTDGPVLRAVLGSAVLLALIAVLALGLGALLRRTAGAVATVVVLFVAPLVLVTTLPIGFAQFLQQFTPLAGFAVQETLTRYDHVATLCLPEEGCYPQGPWIGIGTLLLYAVAVLGLAVWRVRRRDV</sequence>
<evidence type="ECO:0000313" key="3">
    <source>
        <dbReference type="EMBL" id="MBC9713054.1"/>
    </source>
</evidence>
<keyword evidence="2" id="KW-0472">Membrane</keyword>
<feature type="compositionally biased region" description="Low complexity" evidence="1">
    <location>
        <begin position="226"/>
        <end position="238"/>
    </location>
</feature>
<comment type="caution">
    <text evidence="3">The sequence shown here is derived from an EMBL/GenBank/DDBJ whole genome shotgun (WGS) entry which is preliminary data.</text>
</comment>
<keyword evidence="4" id="KW-1185">Reference proteome</keyword>
<reference evidence="3 4" key="1">
    <citation type="submission" date="2020-08" db="EMBL/GenBank/DDBJ databases">
        <title>Genemic of Streptomyces polyaspartic.</title>
        <authorList>
            <person name="Liu W."/>
        </authorList>
    </citation>
    <scope>NUCLEOTIDE SEQUENCE [LARGE SCALE GENOMIC DNA]</scope>
    <source>
        <strain evidence="3 4">TRM66268-LWL</strain>
    </source>
</reference>
<dbReference type="Proteomes" id="UP000642284">
    <property type="component" value="Unassembled WGS sequence"/>
</dbReference>
<feature type="transmembrane region" description="Helical" evidence="2">
    <location>
        <begin position="41"/>
        <end position="60"/>
    </location>
</feature>
<gene>
    <name evidence="3" type="ORF">H9Y04_10785</name>
</gene>
<feature type="compositionally biased region" description="Gly residues" evidence="1">
    <location>
        <begin position="259"/>
        <end position="274"/>
    </location>
</feature>
<keyword evidence="2" id="KW-1133">Transmembrane helix</keyword>
<feature type="transmembrane region" description="Helical" evidence="2">
    <location>
        <begin position="300"/>
        <end position="325"/>
    </location>
</feature>
<keyword evidence="2" id="KW-0812">Transmembrane</keyword>
<evidence type="ECO:0000256" key="1">
    <source>
        <dbReference type="SAM" id="MobiDB-lite"/>
    </source>
</evidence>
<dbReference type="PANTHER" id="PTHR37305">
    <property type="entry name" value="INTEGRAL MEMBRANE PROTEIN-RELATED"/>
    <property type="match status" value="1"/>
</dbReference>
<evidence type="ECO:0000256" key="2">
    <source>
        <dbReference type="SAM" id="Phobius"/>
    </source>
</evidence>
<dbReference type="EMBL" id="JACTVJ010000005">
    <property type="protein sequence ID" value="MBC9713054.1"/>
    <property type="molecule type" value="Genomic_DNA"/>
</dbReference>
<dbReference type="PANTHER" id="PTHR37305:SF1">
    <property type="entry name" value="MEMBRANE PROTEIN"/>
    <property type="match status" value="1"/>
</dbReference>
<feature type="transmembrane region" description="Helical" evidence="2">
    <location>
        <begin position="490"/>
        <end position="509"/>
    </location>
</feature>